<comment type="caution">
    <text evidence="2">The sequence shown here is derived from an EMBL/GenBank/DDBJ whole genome shotgun (WGS) entry which is preliminary data.</text>
</comment>
<feature type="non-terminal residue" evidence="2">
    <location>
        <position position="357"/>
    </location>
</feature>
<dbReference type="Gene3D" id="2.40.10.10">
    <property type="entry name" value="Trypsin-like serine proteases"/>
    <property type="match status" value="2"/>
</dbReference>
<dbReference type="Pfam" id="PF00089">
    <property type="entry name" value="Trypsin"/>
    <property type="match status" value="1"/>
</dbReference>
<dbReference type="SUPFAM" id="SSF50494">
    <property type="entry name" value="Trypsin-like serine proteases"/>
    <property type="match status" value="1"/>
</dbReference>
<feature type="domain" description="Peptidase S1" evidence="1">
    <location>
        <begin position="186"/>
        <end position="339"/>
    </location>
</feature>
<keyword evidence="3" id="KW-1185">Reference proteome</keyword>
<dbReference type="InterPro" id="IPR043504">
    <property type="entry name" value="Peptidase_S1_PA_chymotrypsin"/>
</dbReference>
<dbReference type="PROSITE" id="PS00134">
    <property type="entry name" value="TRYPSIN_HIS"/>
    <property type="match status" value="1"/>
</dbReference>
<dbReference type="InterPro" id="IPR001254">
    <property type="entry name" value="Trypsin_dom"/>
</dbReference>
<dbReference type="InterPro" id="IPR009003">
    <property type="entry name" value="Peptidase_S1_PA"/>
</dbReference>
<dbReference type="GO" id="GO:0004252">
    <property type="term" value="F:serine-type endopeptidase activity"/>
    <property type="evidence" value="ECO:0007669"/>
    <property type="project" value="InterPro"/>
</dbReference>
<dbReference type="CDD" id="cd21112">
    <property type="entry name" value="alphaLP-like"/>
    <property type="match status" value="1"/>
</dbReference>
<dbReference type="InterPro" id="IPR018114">
    <property type="entry name" value="TRYPSIN_HIS"/>
</dbReference>
<sequence length="357" mass="39900">NEPLAKLWKINDDELPKYLDIENKLINANKKLIPLLNSSSFGGTFINATTSTIHIFTTDDSKTLDILFAPDMQPYIEYFSFDTVLNSLDKLNFLFSQIIESAKQFEPRNVLMFIDIEINNVALYLNTDSPVNIPFVNDIQKYKPKIYDHKPGSTDINEVILSGEGIVSYNKTCSAGYWAKSRNNPNSNYLITAGHCYQDIFFLLPWNTQNVTEFIGPVIHHTTFPHDVAVINITNEGIIPRAVIRNNDFSQYAELFIKYYKPTLNYGVHICKSGYTTHITCGYARGLNGIYIQEKGVSKNVLFSDGITLGGDSGGAVFRYVSLNVVSLIGVVSVGTKGVSGYTLVEDIYNEVGLLPV</sequence>
<evidence type="ECO:0000313" key="3">
    <source>
        <dbReference type="Proteomes" id="UP000789759"/>
    </source>
</evidence>
<reference evidence="2" key="1">
    <citation type="submission" date="2021-06" db="EMBL/GenBank/DDBJ databases">
        <authorList>
            <person name="Kallberg Y."/>
            <person name="Tangrot J."/>
            <person name="Rosling A."/>
        </authorList>
    </citation>
    <scope>NUCLEOTIDE SEQUENCE</scope>
    <source>
        <strain evidence="2">FL966</strain>
    </source>
</reference>
<organism evidence="2 3">
    <name type="scientific">Cetraspora pellucida</name>
    <dbReference type="NCBI Taxonomy" id="1433469"/>
    <lineage>
        <taxon>Eukaryota</taxon>
        <taxon>Fungi</taxon>
        <taxon>Fungi incertae sedis</taxon>
        <taxon>Mucoromycota</taxon>
        <taxon>Glomeromycotina</taxon>
        <taxon>Glomeromycetes</taxon>
        <taxon>Diversisporales</taxon>
        <taxon>Gigasporaceae</taxon>
        <taxon>Cetraspora</taxon>
    </lineage>
</organism>
<feature type="non-terminal residue" evidence="2">
    <location>
        <position position="1"/>
    </location>
</feature>
<protein>
    <submittedName>
        <fullName evidence="2">21713_t:CDS:1</fullName>
    </submittedName>
</protein>
<gene>
    <name evidence="2" type="ORF">CPELLU_LOCUS17785</name>
</gene>
<proteinExistence type="predicted"/>
<dbReference type="OrthoDB" id="2345133at2759"/>
<accession>A0A9N9JXB3</accession>
<name>A0A9N9JXB3_9GLOM</name>
<dbReference type="GO" id="GO:0006508">
    <property type="term" value="P:proteolysis"/>
    <property type="evidence" value="ECO:0007669"/>
    <property type="project" value="InterPro"/>
</dbReference>
<dbReference type="Proteomes" id="UP000789759">
    <property type="component" value="Unassembled WGS sequence"/>
</dbReference>
<dbReference type="AlphaFoldDB" id="A0A9N9JXB3"/>
<evidence type="ECO:0000259" key="1">
    <source>
        <dbReference type="Pfam" id="PF00089"/>
    </source>
</evidence>
<dbReference type="EMBL" id="CAJVQA010031743">
    <property type="protein sequence ID" value="CAG8801986.1"/>
    <property type="molecule type" value="Genomic_DNA"/>
</dbReference>
<evidence type="ECO:0000313" key="2">
    <source>
        <dbReference type="EMBL" id="CAG8801986.1"/>
    </source>
</evidence>